<evidence type="ECO:0000256" key="3">
    <source>
        <dbReference type="ARBA" id="ARBA00022670"/>
    </source>
</evidence>
<evidence type="ECO:0000256" key="2">
    <source>
        <dbReference type="ARBA" id="ARBA00022490"/>
    </source>
</evidence>
<evidence type="ECO:0000256" key="5">
    <source>
        <dbReference type="ARBA" id="ARBA00022825"/>
    </source>
</evidence>
<protein>
    <recommendedName>
        <fullName evidence="6">ATP-dependent Clp protease proteolytic subunit</fullName>
    </recommendedName>
</protein>
<dbReference type="Pfam" id="PF00574">
    <property type="entry name" value="CLP_protease"/>
    <property type="match status" value="1"/>
</dbReference>
<keyword evidence="4" id="KW-0378">Hydrolase</keyword>
<dbReference type="SUPFAM" id="SSF52096">
    <property type="entry name" value="ClpP/crotonase"/>
    <property type="match status" value="1"/>
</dbReference>
<evidence type="ECO:0000256" key="6">
    <source>
        <dbReference type="RuleBase" id="RU003567"/>
    </source>
</evidence>
<dbReference type="GO" id="GO:0004176">
    <property type="term" value="F:ATP-dependent peptidase activity"/>
    <property type="evidence" value="ECO:0007669"/>
    <property type="project" value="InterPro"/>
</dbReference>
<dbReference type="GO" id="GO:0004252">
    <property type="term" value="F:serine-type endopeptidase activity"/>
    <property type="evidence" value="ECO:0007669"/>
    <property type="project" value="InterPro"/>
</dbReference>
<evidence type="ECO:0000256" key="1">
    <source>
        <dbReference type="ARBA" id="ARBA00007039"/>
    </source>
</evidence>
<dbReference type="Proteomes" id="UP000542889">
    <property type="component" value="Unassembled WGS sequence"/>
</dbReference>
<dbReference type="EMBL" id="JABXWP010000016">
    <property type="protein sequence ID" value="NVO88945.1"/>
    <property type="molecule type" value="Genomic_DNA"/>
</dbReference>
<dbReference type="InterPro" id="IPR029045">
    <property type="entry name" value="ClpP/crotonase-like_dom_sf"/>
</dbReference>
<evidence type="ECO:0000313" key="8">
    <source>
        <dbReference type="Proteomes" id="UP000542889"/>
    </source>
</evidence>
<dbReference type="PANTHER" id="PTHR10381">
    <property type="entry name" value="ATP-DEPENDENT CLP PROTEASE PROTEOLYTIC SUBUNIT"/>
    <property type="match status" value="1"/>
</dbReference>
<gene>
    <name evidence="7" type="ORF">HWN39_10690</name>
</gene>
<keyword evidence="2" id="KW-0963">Cytoplasm</keyword>
<reference evidence="7 8" key="1">
    <citation type="submission" date="2020-06" db="EMBL/GenBank/DDBJ databases">
        <title>Lactobacillus rhamnosus QC,genome.</title>
        <authorList>
            <person name="Yi H."/>
            <person name="Jin M."/>
        </authorList>
    </citation>
    <scope>NUCLEOTIDE SEQUENCE [LARGE SCALE GENOMIC DNA]</scope>
    <source>
        <strain evidence="7 8">QC</strain>
    </source>
</reference>
<keyword evidence="3 7" id="KW-0645">Protease</keyword>
<comment type="caution">
    <text evidence="7">The sequence shown here is derived from an EMBL/GenBank/DDBJ whole genome shotgun (WGS) entry which is preliminary data.</text>
</comment>
<keyword evidence="5" id="KW-0720">Serine protease</keyword>
<name>A0A7Y7UJY0_LACRH</name>
<dbReference type="NCBIfam" id="NF045542">
    <property type="entry name" value="Clp_rel_HeadMat"/>
    <property type="match status" value="1"/>
</dbReference>
<dbReference type="GO" id="GO:0051117">
    <property type="term" value="F:ATPase binding"/>
    <property type="evidence" value="ECO:0007669"/>
    <property type="project" value="TreeGrafter"/>
</dbReference>
<evidence type="ECO:0000256" key="4">
    <source>
        <dbReference type="ARBA" id="ARBA00022801"/>
    </source>
</evidence>
<dbReference type="GO" id="GO:0009368">
    <property type="term" value="C:endopeptidase Clp complex"/>
    <property type="evidence" value="ECO:0007669"/>
    <property type="project" value="TreeGrafter"/>
</dbReference>
<dbReference type="AlphaFoldDB" id="A0A7Y7UJY0"/>
<dbReference type="PRINTS" id="PR00127">
    <property type="entry name" value="CLPPROTEASEP"/>
</dbReference>
<comment type="similarity">
    <text evidence="1 6">Belongs to the peptidase S14 family.</text>
</comment>
<sequence length="258" mass="27475">MVHRLLIRRLSRQSHHQRKEVIRTMTIVPIKGVVSSDDDAEVYHFFGYSTVTPSDVEQALADAGGQPVTFEINSPGGEVAAGSEISAAIQKYSGRTTSDVVGNAASAASLIALSADKVEMAPVAQLMIHRASSGVDGNVDALNSAAQALDSIDQALVDVYSTKTGMSPEDVYHLMVKETWINAKQAVEMGFADDIIDKSQAPVVTNAMLPLSGEVIQRVKTLMVKAAAPKQKDPEVNNENASQQGINPKLAILLGLKP</sequence>
<dbReference type="GO" id="GO:0006515">
    <property type="term" value="P:protein quality control for misfolded or incompletely synthesized proteins"/>
    <property type="evidence" value="ECO:0007669"/>
    <property type="project" value="TreeGrafter"/>
</dbReference>
<evidence type="ECO:0000313" key="7">
    <source>
        <dbReference type="EMBL" id="NVO88945.1"/>
    </source>
</evidence>
<dbReference type="InterPro" id="IPR023562">
    <property type="entry name" value="ClpP/TepA"/>
</dbReference>
<dbReference type="CDD" id="cd07016">
    <property type="entry name" value="S14_ClpP_1"/>
    <property type="match status" value="1"/>
</dbReference>
<dbReference type="Gene3D" id="3.90.226.10">
    <property type="entry name" value="2-enoyl-CoA Hydratase, Chain A, domain 1"/>
    <property type="match status" value="1"/>
</dbReference>
<proteinExistence type="inferred from homology"/>
<accession>A0A7Y7UJY0</accession>
<dbReference type="PANTHER" id="PTHR10381:SF70">
    <property type="entry name" value="ATP-DEPENDENT CLP PROTEASE PROTEOLYTIC SUBUNIT"/>
    <property type="match status" value="1"/>
</dbReference>
<organism evidence="7 8">
    <name type="scientific">Lacticaseibacillus rhamnosus</name>
    <name type="common">Lactobacillus rhamnosus</name>
    <dbReference type="NCBI Taxonomy" id="47715"/>
    <lineage>
        <taxon>Bacteria</taxon>
        <taxon>Bacillati</taxon>
        <taxon>Bacillota</taxon>
        <taxon>Bacilli</taxon>
        <taxon>Lactobacillales</taxon>
        <taxon>Lactobacillaceae</taxon>
        <taxon>Lacticaseibacillus</taxon>
    </lineage>
</organism>
<dbReference type="InterPro" id="IPR001907">
    <property type="entry name" value="ClpP"/>
</dbReference>